<feature type="signal peptide" evidence="6">
    <location>
        <begin position="1"/>
        <end position="42"/>
    </location>
</feature>
<keyword evidence="8" id="KW-1185">Reference proteome</keyword>
<dbReference type="OrthoDB" id="17046at2759"/>
<reference evidence="7" key="1">
    <citation type="submission" date="2025-08" db="UniProtKB">
        <authorList>
            <consortium name="Ensembl"/>
        </authorList>
    </citation>
    <scope>IDENTIFICATION</scope>
</reference>
<dbReference type="RefSeq" id="XP_013030804.2">
    <property type="nucleotide sequence ID" value="XM_013175350.3"/>
</dbReference>
<dbReference type="Ensembl" id="ENSACDT00005022090.1">
    <property type="protein sequence ID" value="ENSACDP00005018429.1"/>
    <property type="gene ID" value="ENSACDG00005013408.1"/>
</dbReference>
<evidence type="ECO:0000256" key="4">
    <source>
        <dbReference type="ARBA" id="ARBA00022729"/>
    </source>
</evidence>
<evidence type="ECO:0000313" key="7">
    <source>
        <dbReference type="Ensembl" id="ENSACDP00005018429.1"/>
    </source>
</evidence>
<dbReference type="GeneID" id="106032414"/>
<evidence type="ECO:0000313" key="8">
    <source>
        <dbReference type="Proteomes" id="UP000694521"/>
    </source>
</evidence>
<name>A0A8B9EBU0_ANSCY</name>
<dbReference type="PANTHER" id="PTHR18820:SF1">
    <property type="entry name" value="PROTEIN LEG1 HOMOLOG"/>
    <property type="match status" value="1"/>
</dbReference>
<comment type="subcellular location">
    <subcellularLocation>
        <location evidence="1">Secreted</location>
    </subcellularLocation>
</comment>
<evidence type="ECO:0000256" key="6">
    <source>
        <dbReference type="SAM" id="SignalP"/>
    </source>
</evidence>
<feature type="chain" id="PRO_5034813071" evidence="6">
    <location>
        <begin position="43"/>
        <end position="401"/>
    </location>
</feature>
<dbReference type="Proteomes" id="UP000694521">
    <property type="component" value="Unplaced"/>
</dbReference>
<keyword evidence="4 6" id="KW-0732">Signal</keyword>
<comment type="similarity">
    <text evidence="2">Belongs to the LEG1 family.</text>
</comment>
<sequence>MIKALQPQTPGSQTSTMRTYGGIHALLLIATVTLNPAAAAAAQSDNDDTGEQVYPPLWDVVPENLLNFPVKGNKIVIDPWNYRERLGVYKSLLNSSAIYFTNFGSQNFGNILWGLPLQHGWQFRTGRLADPSSVTSCGYEDGDLCISVRSWWSCMNYYLAVIPFLGAVEAGLFREVPYEIELLPPEERRDDFCYSVADCRSRIPELMDKWKAYFEYLLSTEQKAMGPATFSSFILDDALHYMWKAHVASIAYALPKFQDSLRYLPDPEANFGEDWANAVDFIAATHFCTDLQTTNNFQAFLPQRMLVEGDVLPSISGFSPQQNRVLLSMRALHKANQLTGGLLLKFWKKAMSTEAGRKMGRKLIEDLASGQNFDPVGTYNDLKRVDLTARSFLRKSSSNID</sequence>
<dbReference type="AlphaFoldDB" id="A0A8B9EBU0"/>
<keyword evidence="3" id="KW-0964">Secreted</keyword>
<dbReference type="PANTHER" id="PTHR18820">
    <property type="entry name" value="LEG1"/>
    <property type="match status" value="1"/>
</dbReference>
<evidence type="ECO:0000256" key="5">
    <source>
        <dbReference type="ARBA" id="ARBA00023180"/>
    </source>
</evidence>
<gene>
    <name evidence="7" type="primary">C3H6orf58</name>
</gene>
<accession>A0A8B9EBU0</accession>
<proteinExistence type="inferred from homology"/>
<organism evidence="7 8">
    <name type="scientific">Anser cygnoides</name>
    <name type="common">Swan goose</name>
    <dbReference type="NCBI Taxonomy" id="8845"/>
    <lineage>
        <taxon>Eukaryota</taxon>
        <taxon>Metazoa</taxon>
        <taxon>Chordata</taxon>
        <taxon>Craniata</taxon>
        <taxon>Vertebrata</taxon>
        <taxon>Euteleostomi</taxon>
        <taxon>Archelosauria</taxon>
        <taxon>Archosauria</taxon>
        <taxon>Dinosauria</taxon>
        <taxon>Saurischia</taxon>
        <taxon>Theropoda</taxon>
        <taxon>Coelurosauria</taxon>
        <taxon>Aves</taxon>
        <taxon>Neognathae</taxon>
        <taxon>Galloanserae</taxon>
        <taxon>Anseriformes</taxon>
        <taxon>Anatidae</taxon>
        <taxon>Anserinae</taxon>
        <taxon>Anser</taxon>
    </lineage>
</organism>
<dbReference type="GO" id="GO:0005615">
    <property type="term" value="C:extracellular space"/>
    <property type="evidence" value="ECO:0007669"/>
    <property type="project" value="TreeGrafter"/>
</dbReference>
<evidence type="ECO:0000256" key="3">
    <source>
        <dbReference type="ARBA" id="ARBA00022525"/>
    </source>
</evidence>
<keyword evidence="5" id="KW-0325">Glycoprotein</keyword>
<evidence type="ECO:0000256" key="1">
    <source>
        <dbReference type="ARBA" id="ARBA00004613"/>
    </source>
</evidence>
<dbReference type="InterPro" id="IPR008499">
    <property type="entry name" value="Leg1"/>
</dbReference>
<dbReference type="Pfam" id="PF05612">
    <property type="entry name" value="Leg1"/>
    <property type="match status" value="1"/>
</dbReference>
<protein>
    <submittedName>
        <fullName evidence="7">Chromosome 6 open reading frame 58</fullName>
    </submittedName>
</protein>
<evidence type="ECO:0000256" key="2">
    <source>
        <dbReference type="ARBA" id="ARBA00009122"/>
    </source>
</evidence>
<reference evidence="7" key="2">
    <citation type="submission" date="2025-09" db="UniProtKB">
        <authorList>
            <consortium name="Ensembl"/>
        </authorList>
    </citation>
    <scope>IDENTIFICATION</scope>
</reference>